<dbReference type="Pfam" id="PF00203">
    <property type="entry name" value="Ribosomal_S19"/>
    <property type="match status" value="1"/>
</dbReference>
<feature type="region of interest" description="Disordered" evidence="5">
    <location>
        <begin position="82"/>
        <end position="111"/>
    </location>
</feature>
<accession>A0A7L7T747</accession>
<dbReference type="PRINTS" id="PR00975">
    <property type="entry name" value="RIBOSOMALS19"/>
</dbReference>
<comment type="similarity">
    <text evidence="1 4">Belongs to the universal ribosomal protein uS19 family.</text>
</comment>
<evidence type="ECO:0000256" key="2">
    <source>
        <dbReference type="ARBA" id="ARBA00022980"/>
    </source>
</evidence>
<dbReference type="GO" id="GO:0003723">
    <property type="term" value="F:RNA binding"/>
    <property type="evidence" value="ECO:0007669"/>
    <property type="project" value="InterPro"/>
</dbReference>
<name>A0A7L7T747_FAGSY</name>
<reference evidence="6" key="1">
    <citation type="journal article" date="2020" name="Plants (Basel)">
        <title>Mitochondrial Genome of Fagus sylvatica L. as a Source for Taxonomic Marker Development in the Fagales.</title>
        <authorList>
            <person name="Mader M."/>
            <person name="Schroeder H."/>
            <person name="Schott T."/>
            <person name="Schoening-Stierand K."/>
            <person name="Leite Montalvao A.P."/>
            <person name="Liesebach H."/>
            <person name="Liesebach M."/>
            <person name="Fussi B."/>
            <person name="Kersten B."/>
        </authorList>
    </citation>
    <scope>NUCLEOTIDE SEQUENCE</scope>
    <source>
        <strain evidence="6">FASYL_29_1</strain>
    </source>
</reference>
<dbReference type="Gene3D" id="3.30.860.10">
    <property type="entry name" value="30s Ribosomal Protein S19, Chain A"/>
    <property type="match status" value="1"/>
</dbReference>
<geneLocation type="mitochondrion" evidence="6"/>
<dbReference type="FunFam" id="3.30.860.10:FF:000003">
    <property type="entry name" value="Ribosomal protein S19, mitochondrial"/>
    <property type="match status" value="1"/>
</dbReference>
<dbReference type="PANTHER" id="PTHR11880">
    <property type="entry name" value="RIBOSOMAL PROTEIN S19P FAMILY MEMBER"/>
    <property type="match status" value="1"/>
</dbReference>
<dbReference type="SUPFAM" id="SSF54570">
    <property type="entry name" value="Ribosomal protein S19"/>
    <property type="match status" value="1"/>
</dbReference>
<dbReference type="GO" id="GO:0006412">
    <property type="term" value="P:translation"/>
    <property type="evidence" value="ECO:0007669"/>
    <property type="project" value="InterPro"/>
</dbReference>
<dbReference type="AlphaFoldDB" id="A0A7L7T747"/>
<dbReference type="GO" id="GO:0005763">
    <property type="term" value="C:mitochondrial small ribosomal subunit"/>
    <property type="evidence" value="ECO:0007669"/>
    <property type="project" value="TreeGrafter"/>
</dbReference>
<evidence type="ECO:0000256" key="5">
    <source>
        <dbReference type="SAM" id="MobiDB-lite"/>
    </source>
</evidence>
<protein>
    <submittedName>
        <fullName evidence="6">Ribosomal protein S19</fullName>
    </submittedName>
</protein>
<proteinExistence type="inferred from homology"/>
<evidence type="ECO:0000256" key="4">
    <source>
        <dbReference type="RuleBase" id="RU003485"/>
    </source>
</evidence>
<keyword evidence="2 4" id="KW-0689">Ribosomal protein</keyword>
<dbReference type="EMBL" id="MT446430">
    <property type="protein sequence ID" value="QOC70542.1"/>
    <property type="molecule type" value="Genomic_DNA"/>
</dbReference>
<dbReference type="InterPro" id="IPR023575">
    <property type="entry name" value="Ribosomal_uS19_SF"/>
</dbReference>
<dbReference type="PROSITE" id="PS00323">
    <property type="entry name" value="RIBOSOMAL_S19"/>
    <property type="match status" value="1"/>
</dbReference>
<evidence type="ECO:0000313" key="6">
    <source>
        <dbReference type="EMBL" id="QOC70542.1"/>
    </source>
</evidence>
<evidence type="ECO:0000256" key="1">
    <source>
        <dbReference type="ARBA" id="ARBA00007345"/>
    </source>
</evidence>
<dbReference type="HAMAP" id="MF_00531">
    <property type="entry name" value="Ribosomal_uS19"/>
    <property type="match status" value="1"/>
</dbReference>
<organism evidence="6">
    <name type="scientific">Fagus sylvatica</name>
    <name type="common">Beechnut</name>
    <dbReference type="NCBI Taxonomy" id="28930"/>
    <lineage>
        <taxon>Eukaryota</taxon>
        <taxon>Viridiplantae</taxon>
        <taxon>Streptophyta</taxon>
        <taxon>Embryophyta</taxon>
        <taxon>Tracheophyta</taxon>
        <taxon>Spermatophyta</taxon>
        <taxon>Magnoliopsida</taxon>
        <taxon>eudicotyledons</taxon>
        <taxon>Gunneridae</taxon>
        <taxon>Pentapetalae</taxon>
        <taxon>rosids</taxon>
        <taxon>fabids</taxon>
        <taxon>Fagales</taxon>
        <taxon>Fagaceae</taxon>
        <taxon>Fagus</taxon>
    </lineage>
</organism>
<gene>
    <name evidence="6" type="primary">rps19</name>
</gene>
<sequence length="111" mass="12908">MPRRSIWKGSFVDAFLLRMKKKRDLLLNRKIWSRRSSILPEFVNCSVRIYNGKTPVRCKITEGKVGHKFGEFASTRKRRLSRTNIGPGRKRGKKFSLSAYGTKRKSDFGKT</sequence>
<keyword evidence="6" id="KW-0496">Mitochondrion</keyword>
<dbReference type="GO" id="GO:0000028">
    <property type="term" value="P:ribosomal small subunit assembly"/>
    <property type="evidence" value="ECO:0007669"/>
    <property type="project" value="TreeGrafter"/>
</dbReference>
<dbReference type="GeneID" id="59440676"/>
<dbReference type="PANTHER" id="PTHR11880:SF67">
    <property type="entry name" value="SMALL RIBOSOMAL SUBUNIT PROTEIN US19M"/>
    <property type="match status" value="1"/>
</dbReference>
<dbReference type="InterPro" id="IPR020934">
    <property type="entry name" value="Ribosomal_uS19_CS"/>
</dbReference>
<evidence type="ECO:0000256" key="3">
    <source>
        <dbReference type="ARBA" id="ARBA00023274"/>
    </source>
</evidence>
<dbReference type="GO" id="GO:0003735">
    <property type="term" value="F:structural constituent of ribosome"/>
    <property type="evidence" value="ECO:0007669"/>
    <property type="project" value="InterPro"/>
</dbReference>
<dbReference type="InterPro" id="IPR002222">
    <property type="entry name" value="Ribosomal_uS19"/>
</dbReference>
<dbReference type="RefSeq" id="YP_009941484.1">
    <property type="nucleotide sequence ID" value="NC_050960.1"/>
</dbReference>
<keyword evidence="3 4" id="KW-0687">Ribonucleoprotein</keyword>